<dbReference type="GO" id="GO:0008081">
    <property type="term" value="F:phosphoric diester hydrolase activity"/>
    <property type="evidence" value="ECO:0007669"/>
    <property type="project" value="UniProtKB-ARBA"/>
</dbReference>
<feature type="domain" description="HD-GYP" evidence="1">
    <location>
        <begin position="184"/>
        <end position="380"/>
    </location>
</feature>
<dbReference type="InterPro" id="IPR037522">
    <property type="entry name" value="HD_GYP_dom"/>
</dbReference>
<dbReference type="Pfam" id="PF13487">
    <property type="entry name" value="HD_5"/>
    <property type="match status" value="1"/>
</dbReference>
<dbReference type="AlphaFoldDB" id="A0A1H0VUF9"/>
<keyword evidence="3" id="KW-1185">Reference proteome</keyword>
<proteinExistence type="predicted"/>
<dbReference type="PANTHER" id="PTHR43155:SF2">
    <property type="entry name" value="CYCLIC DI-GMP PHOSPHODIESTERASE PA4108"/>
    <property type="match status" value="1"/>
</dbReference>
<evidence type="ECO:0000313" key="3">
    <source>
        <dbReference type="Proteomes" id="UP000199317"/>
    </source>
</evidence>
<sequence>MHRGGGSPPWPALSRQPWKACRLCARRLFLRLRATAGPYIQAGMNNDNDRRDPGAPAAVSAAAAQQALAAAQELARDGTHYLRSVTDMAERCPVVTRDAIYTDSGIKLVEKGTRIDSRLYDRLVRHTLRDPIDGLLGTECTVDAAAIEAAALQQCGGGSEGGCRLVELLSRAHGGPEPLLAPLRGMLLPGPMAFRLTVMREQRPELFAHSVRMMMVAVHLALGLGWAARETALLAEAALLHDIGVMHMDPMWSDPDHKVTGPDRKHLVAHPITAMLLLRAQGAYPAPVEAAVLEHHERMDGTGYPRGLRGPDISPMGQILMLSEVAAAFFEKYSALAAQRLSLSLRLNHRKFPAGLSALLLPLLADGGGSAVALSPPPEEAGRMLDTLGGAFDHWARLRPQLPPSVLDRGSRHPAAFVEQRLQALQQSLVEAGGHPGQEGEIREHLQGDPQGLAELALVRGEALWQLGSIVHATQRRWPELGAQAPADPANAAVAEWCAHCALLLSTA</sequence>
<protein>
    <submittedName>
        <fullName evidence="2">HD domain-containing protein</fullName>
    </submittedName>
</protein>
<reference evidence="3" key="1">
    <citation type="submission" date="2016-10" db="EMBL/GenBank/DDBJ databases">
        <authorList>
            <person name="Varghese N."/>
            <person name="Submissions S."/>
        </authorList>
    </citation>
    <scope>NUCLEOTIDE SEQUENCE [LARGE SCALE GENOMIC DNA]</scope>
    <source>
        <strain evidence="3">DSM 17101</strain>
    </source>
</reference>
<dbReference type="SUPFAM" id="SSF109604">
    <property type="entry name" value="HD-domain/PDEase-like"/>
    <property type="match status" value="1"/>
</dbReference>
<name>A0A1H0VUF9_9BURK</name>
<accession>A0A1H0VUF9</accession>
<evidence type="ECO:0000313" key="2">
    <source>
        <dbReference type="EMBL" id="SDP81736.1"/>
    </source>
</evidence>
<dbReference type="PROSITE" id="PS51832">
    <property type="entry name" value="HD_GYP"/>
    <property type="match status" value="1"/>
</dbReference>
<dbReference type="CDD" id="cd00077">
    <property type="entry name" value="HDc"/>
    <property type="match status" value="1"/>
</dbReference>
<dbReference type="Proteomes" id="UP000199317">
    <property type="component" value="Unassembled WGS sequence"/>
</dbReference>
<dbReference type="EMBL" id="FNJL01000028">
    <property type="protein sequence ID" value="SDP81736.1"/>
    <property type="molecule type" value="Genomic_DNA"/>
</dbReference>
<dbReference type="Gene3D" id="1.10.3210.10">
    <property type="entry name" value="Hypothetical protein af1432"/>
    <property type="match status" value="1"/>
</dbReference>
<dbReference type="PANTHER" id="PTHR43155">
    <property type="entry name" value="CYCLIC DI-GMP PHOSPHODIESTERASE PA4108-RELATED"/>
    <property type="match status" value="1"/>
</dbReference>
<dbReference type="InterPro" id="IPR003607">
    <property type="entry name" value="HD/PDEase_dom"/>
</dbReference>
<evidence type="ECO:0000259" key="1">
    <source>
        <dbReference type="PROSITE" id="PS51832"/>
    </source>
</evidence>
<gene>
    <name evidence="2" type="ORF">SAMN04489708_12872</name>
</gene>
<organism evidence="2 3">
    <name type="scientific">Paracidovorax cattleyae</name>
    <dbReference type="NCBI Taxonomy" id="80868"/>
    <lineage>
        <taxon>Bacteria</taxon>
        <taxon>Pseudomonadati</taxon>
        <taxon>Pseudomonadota</taxon>
        <taxon>Betaproteobacteria</taxon>
        <taxon>Burkholderiales</taxon>
        <taxon>Comamonadaceae</taxon>
        <taxon>Paracidovorax</taxon>
    </lineage>
</organism>